<feature type="region of interest" description="Disordered" evidence="1">
    <location>
        <begin position="80"/>
        <end position="110"/>
    </location>
</feature>
<evidence type="ECO:0000313" key="3">
    <source>
        <dbReference type="Proteomes" id="UP000485058"/>
    </source>
</evidence>
<keyword evidence="3" id="KW-1185">Reference proteome</keyword>
<comment type="caution">
    <text evidence="2">The sequence shown here is derived from an EMBL/GenBank/DDBJ whole genome shotgun (WGS) entry which is preliminary data.</text>
</comment>
<proteinExistence type="predicted"/>
<feature type="compositionally biased region" description="Polar residues" evidence="1">
    <location>
        <begin position="25"/>
        <end position="41"/>
    </location>
</feature>
<reference evidence="2 3" key="1">
    <citation type="submission" date="2020-02" db="EMBL/GenBank/DDBJ databases">
        <title>Draft genome sequence of Haematococcus lacustris strain NIES-144.</title>
        <authorList>
            <person name="Morimoto D."/>
            <person name="Nakagawa S."/>
            <person name="Yoshida T."/>
            <person name="Sawayama S."/>
        </authorList>
    </citation>
    <scope>NUCLEOTIDE SEQUENCE [LARGE SCALE GENOMIC DNA]</scope>
    <source>
        <strain evidence="2 3">NIES-144</strain>
    </source>
</reference>
<name>A0A6A0AGM1_HAELA</name>
<evidence type="ECO:0000313" key="2">
    <source>
        <dbReference type="EMBL" id="GFH31886.1"/>
    </source>
</evidence>
<feature type="region of interest" description="Disordered" evidence="1">
    <location>
        <begin position="1"/>
        <end position="41"/>
    </location>
</feature>
<dbReference type="AlphaFoldDB" id="A0A6A0AGM1"/>
<dbReference type="EMBL" id="BLLF01006033">
    <property type="protein sequence ID" value="GFH31886.1"/>
    <property type="molecule type" value="Genomic_DNA"/>
</dbReference>
<feature type="compositionally biased region" description="Basic residues" evidence="1">
    <location>
        <begin position="1"/>
        <end position="19"/>
    </location>
</feature>
<sequence length="110" mass="12552">MSQRRTERHWKRRDARCRRAAVESAASSPNPNWLCSPTRPRSTSQLSAALAVQPLLQTVDRVQQLVADLRETLNRNVVAKERSEQEWDRAQVDKEKCERQPAADKASGSQ</sequence>
<feature type="compositionally biased region" description="Basic and acidic residues" evidence="1">
    <location>
        <begin position="80"/>
        <end position="102"/>
    </location>
</feature>
<accession>A0A6A0AGM1</accession>
<organism evidence="2 3">
    <name type="scientific">Haematococcus lacustris</name>
    <name type="common">Green alga</name>
    <name type="synonym">Haematococcus pluvialis</name>
    <dbReference type="NCBI Taxonomy" id="44745"/>
    <lineage>
        <taxon>Eukaryota</taxon>
        <taxon>Viridiplantae</taxon>
        <taxon>Chlorophyta</taxon>
        <taxon>core chlorophytes</taxon>
        <taxon>Chlorophyceae</taxon>
        <taxon>CS clade</taxon>
        <taxon>Chlamydomonadales</taxon>
        <taxon>Haematococcaceae</taxon>
        <taxon>Haematococcus</taxon>
    </lineage>
</organism>
<dbReference type="Proteomes" id="UP000485058">
    <property type="component" value="Unassembled WGS sequence"/>
</dbReference>
<gene>
    <name evidence="2" type="ORF">HaLaN_31011</name>
</gene>
<protein>
    <submittedName>
        <fullName evidence="2">Uncharacterized protein</fullName>
    </submittedName>
</protein>
<evidence type="ECO:0000256" key="1">
    <source>
        <dbReference type="SAM" id="MobiDB-lite"/>
    </source>
</evidence>